<dbReference type="InterPro" id="IPR029052">
    <property type="entry name" value="Metallo-depent_PP-like"/>
</dbReference>
<dbReference type="InterPro" id="IPR051693">
    <property type="entry name" value="UPF0046_metallophosphoest"/>
</dbReference>
<dbReference type="Gene3D" id="3.60.21.10">
    <property type="match status" value="1"/>
</dbReference>
<dbReference type="AlphaFoldDB" id="A0A7J7JQH0"/>
<reference evidence="1" key="1">
    <citation type="submission" date="2020-06" db="EMBL/GenBank/DDBJ databases">
        <title>Draft genome of Bugula neritina, a colonial animal packing powerful symbionts and potential medicines.</title>
        <authorList>
            <person name="Rayko M."/>
        </authorList>
    </citation>
    <scope>NUCLEOTIDE SEQUENCE [LARGE SCALE GENOMIC DNA]</scope>
    <source>
        <strain evidence="1">Kwan_BN1</strain>
    </source>
</reference>
<keyword evidence="2" id="KW-1185">Reference proteome</keyword>
<dbReference type="SUPFAM" id="SSF56300">
    <property type="entry name" value="Metallo-dependent phosphatases"/>
    <property type="match status" value="1"/>
</dbReference>
<dbReference type="PANTHER" id="PTHR12905:SF0">
    <property type="entry name" value="CALCINEURIN-LIKE PHOSPHOESTERASE DOMAIN-CONTAINING PROTEIN"/>
    <property type="match status" value="1"/>
</dbReference>
<gene>
    <name evidence="1" type="ORF">EB796_013996</name>
</gene>
<dbReference type="OrthoDB" id="630188at2759"/>
<name>A0A7J7JQH0_BUGNE</name>
<evidence type="ECO:0000313" key="2">
    <source>
        <dbReference type="Proteomes" id="UP000593567"/>
    </source>
</evidence>
<organism evidence="1 2">
    <name type="scientific">Bugula neritina</name>
    <name type="common">Brown bryozoan</name>
    <name type="synonym">Sertularia neritina</name>
    <dbReference type="NCBI Taxonomy" id="10212"/>
    <lineage>
        <taxon>Eukaryota</taxon>
        <taxon>Metazoa</taxon>
        <taxon>Spiralia</taxon>
        <taxon>Lophotrochozoa</taxon>
        <taxon>Bryozoa</taxon>
        <taxon>Gymnolaemata</taxon>
        <taxon>Cheilostomatida</taxon>
        <taxon>Flustrina</taxon>
        <taxon>Buguloidea</taxon>
        <taxon>Bugulidae</taxon>
        <taxon>Bugula</taxon>
    </lineage>
</organism>
<dbReference type="Proteomes" id="UP000593567">
    <property type="component" value="Unassembled WGS sequence"/>
</dbReference>
<sequence>MCRCVLLITLTTPFLLAILYNIIYECLPCHRCRDLTPHGERTGCVELYSTVTQRVKPKVHLFGHIHEGYGMYTDGTTTYINAATCTLRYKPSNPPVVIEFDLPEGFSKDDVTVLPVDSSAPILSKVYTKVSSKEEKLTKGLMGGVLSALKNRFS</sequence>
<proteinExistence type="predicted"/>
<dbReference type="PANTHER" id="PTHR12905">
    <property type="entry name" value="METALLOPHOSPHOESTERASE"/>
    <property type="match status" value="1"/>
</dbReference>
<comment type="caution">
    <text evidence="1">The sequence shown here is derived from an EMBL/GenBank/DDBJ whole genome shotgun (WGS) entry which is preliminary data.</text>
</comment>
<evidence type="ECO:0000313" key="1">
    <source>
        <dbReference type="EMBL" id="KAF6027698.1"/>
    </source>
</evidence>
<dbReference type="EMBL" id="VXIV02002043">
    <property type="protein sequence ID" value="KAF6027698.1"/>
    <property type="molecule type" value="Genomic_DNA"/>
</dbReference>
<accession>A0A7J7JQH0</accession>
<protein>
    <submittedName>
        <fullName evidence="1">Uncharacterized protein</fullName>
    </submittedName>
</protein>